<evidence type="ECO:0000313" key="1">
    <source>
        <dbReference type="EMBL" id="GFO68532.1"/>
    </source>
</evidence>
<dbReference type="Proteomes" id="UP000587586">
    <property type="component" value="Unassembled WGS sequence"/>
</dbReference>
<name>A0A6V8N7J7_9BACT</name>
<sequence length="112" mass="12294">MKRHEAALEVLDAVPNLATIARVLSAAADEAAGEGGGPERDPAVRLIAYRLARLCQVDDITYGYDPVTLADTYCTLMKECKARATESTDELVFPLPDLFTPTKRLPFDPRSR</sequence>
<reference evidence="2" key="1">
    <citation type="submission" date="2020-06" db="EMBL/GenBank/DDBJ databases">
        <title>Draft genomic sequecing of Geomonas sp. Red745.</title>
        <authorList>
            <person name="Itoh H."/>
            <person name="Xu Z.X."/>
            <person name="Ushijima N."/>
            <person name="Masuda Y."/>
            <person name="Shiratori Y."/>
            <person name="Senoo K."/>
        </authorList>
    </citation>
    <scope>NUCLEOTIDE SEQUENCE [LARGE SCALE GENOMIC DNA]</scope>
    <source>
        <strain evidence="2">Red745</strain>
    </source>
</reference>
<organism evidence="1 2">
    <name type="scientific">Geomonas limicola</name>
    <dbReference type="NCBI Taxonomy" id="2740186"/>
    <lineage>
        <taxon>Bacteria</taxon>
        <taxon>Pseudomonadati</taxon>
        <taxon>Thermodesulfobacteriota</taxon>
        <taxon>Desulfuromonadia</taxon>
        <taxon>Geobacterales</taxon>
        <taxon>Geobacteraceae</taxon>
        <taxon>Geomonas</taxon>
    </lineage>
</organism>
<dbReference type="RefSeq" id="WP_183361087.1">
    <property type="nucleotide sequence ID" value="NZ_BLXZ01000004.1"/>
</dbReference>
<keyword evidence="2" id="KW-1185">Reference proteome</keyword>
<evidence type="ECO:0000313" key="2">
    <source>
        <dbReference type="Proteomes" id="UP000587586"/>
    </source>
</evidence>
<accession>A0A6V8N7J7</accession>
<dbReference type="EMBL" id="BLXZ01000004">
    <property type="protein sequence ID" value="GFO68532.1"/>
    <property type="molecule type" value="Genomic_DNA"/>
</dbReference>
<protein>
    <submittedName>
        <fullName evidence="1">Uncharacterized protein</fullName>
    </submittedName>
</protein>
<proteinExistence type="predicted"/>
<dbReference type="AlphaFoldDB" id="A0A6V8N7J7"/>
<comment type="caution">
    <text evidence="1">The sequence shown here is derived from an EMBL/GenBank/DDBJ whole genome shotgun (WGS) entry which is preliminary data.</text>
</comment>
<gene>
    <name evidence="1" type="ORF">GMLC_21110</name>
</gene>